<dbReference type="EMBL" id="CAJOBJ010231058">
    <property type="protein sequence ID" value="CAF5054954.1"/>
    <property type="molecule type" value="Genomic_DNA"/>
</dbReference>
<evidence type="ECO:0000313" key="3">
    <source>
        <dbReference type="EMBL" id="CAF5054954.1"/>
    </source>
</evidence>
<evidence type="ECO:0000313" key="2">
    <source>
        <dbReference type="EMBL" id="CAF5036250.1"/>
    </source>
</evidence>
<dbReference type="EMBL" id="CAJOBI010218869">
    <property type="protein sequence ID" value="CAF5036250.1"/>
    <property type="molecule type" value="Genomic_DNA"/>
</dbReference>
<comment type="caution">
    <text evidence="1">The sequence shown here is derived from an EMBL/GenBank/DDBJ whole genome shotgun (WGS) entry which is preliminary data.</text>
</comment>
<evidence type="ECO:0000313" key="4">
    <source>
        <dbReference type="Proteomes" id="UP000681967"/>
    </source>
</evidence>
<dbReference type="AlphaFoldDB" id="A0A8S3C7B1"/>
<evidence type="ECO:0000313" key="1">
    <source>
        <dbReference type="EMBL" id="CAF4880723.1"/>
    </source>
</evidence>
<name>A0A8S3C7B1_9BILA</name>
<reference evidence="1" key="1">
    <citation type="submission" date="2021-02" db="EMBL/GenBank/DDBJ databases">
        <authorList>
            <person name="Nowell W R."/>
        </authorList>
    </citation>
    <scope>NUCLEOTIDE SEQUENCE</scope>
</reference>
<organism evidence="1 4">
    <name type="scientific">Rotaria magnacalcarata</name>
    <dbReference type="NCBI Taxonomy" id="392030"/>
    <lineage>
        <taxon>Eukaryota</taxon>
        <taxon>Metazoa</taxon>
        <taxon>Spiralia</taxon>
        <taxon>Gnathifera</taxon>
        <taxon>Rotifera</taxon>
        <taxon>Eurotatoria</taxon>
        <taxon>Bdelloidea</taxon>
        <taxon>Philodinida</taxon>
        <taxon>Philodinidae</taxon>
        <taxon>Rotaria</taxon>
    </lineage>
</organism>
<sequence>MIPSGEQTSQEIIRMNRCLEEAYQNNDNQP</sequence>
<feature type="non-terminal residue" evidence="1">
    <location>
        <position position="1"/>
    </location>
</feature>
<dbReference type="Proteomes" id="UP000681967">
    <property type="component" value="Unassembled WGS sequence"/>
</dbReference>
<protein>
    <submittedName>
        <fullName evidence="1">Uncharacterized protein</fullName>
    </submittedName>
</protein>
<dbReference type="Proteomes" id="UP000681720">
    <property type="component" value="Unassembled WGS sequence"/>
</dbReference>
<dbReference type="EMBL" id="CAJOBH010161694">
    <property type="protein sequence ID" value="CAF4880723.1"/>
    <property type="molecule type" value="Genomic_DNA"/>
</dbReference>
<dbReference type="Proteomes" id="UP000676336">
    <property type="component" value="Unassembled WGS sequence"/>
</dbReference>
<accession>A0A8S3C7B1</accession>
<gene>
    <name evidence="1" type="ORF">BYL167_LOCUS51336</name>
    <name evidence="3" type="ORF">GIL414_LOCUS60182</name>
    <name evidence="2" type="ORF">SMN809_LOCUS58400</name>
</gene>
<proteinExistence type="predicted"/>